<keyword evidence="2" id="KW-0812">Transmembrane</keyword>
<dbReference type="InterPro" id="IPR027197">
    <property type="entry name" value="SLC43A3"/>
</dbReference>
<sequence>MSPLLKCPLHSQQLPIANIIIAFRRRKFSGKEGTWLHQGTIRIPLRQNNPCPNLRSVNLNLKGKRNIRLKQDRGRSKSVFKFPKGLNSLRGPISDISAFLRQIGLGFLGCVIWVVVLLEDEMTTHLKIVDGGAEVLGQNLQIDRRKASNSAAMYCKITAGADRIEELDYIQLSYGKLNPKTCKSLHFSSGRNDGERCQEKINTSIKCLEKHENESSFWSCVRSSLFWWHLIWLSLMQLRHYLFIGTLNPTITRLSDGDQHLVSKYTNVFAISQFFGVLCAPWNGLIMDRHKRENIKVLTFFIT</sequence>
<dbReference type="SUPFAM" id="SSF103473">
    <property type="entry name" value="MFS general substrate transporter"/>
    <property type="match status" value="1"/>
</dbReference>
<feature type="transmembrane region" description="Helical" evidence="2">
    <location>
        <begin position="225"/>
        <end position="245"/>
    </location>
</feature>
<feature type="transmembrane region" description="Helical" evidence="2">
    <location>
        <begin position="99"/>
        <end position="118"/>
    </location>
</feature>
<comment type="subcellular location">
    <subcellularLocation>
        <location evidence="1">Membrane</location>
        <topology evidence="1">Multi-pass membrane protein</topology>
    </subcellularLocation>
</comment>
<feature type="transmembrane region" description="Helical" evidence="2">
    <location>
        <begin position="265"/>
        <end position="286"/>
    </location>
</feature>
<dbReference type="EMBL" id="CAUEEQ010077527">
    <property type="protein sequence ID" value="CAJ0966833.1"/>
    <property type="molecule type" value="Genomic_DNA"/>
</dbReference>
<comment type="caution">
    <text evidence="3">The sequence shown here is derived from an EMBL/GenBank/DDBJ whole genome shotgun (WGS) entry which is preliminary data.</text>
</comment>
<evidence type="ECO:0000313" key="3">
    <source>
        <dbReference type="EMBL" id="CAJ0966833.1"/>
    </source>
</evidence>
<dbReference type="PANTHER" id="PTHR20765">
    <property type="entry name" value="SOLUTE CARRIER FAMILY 43 MEMBER 3-RELATED"/>
    <property type="match status" value="1"/>
</dbReference>
<dbReference type="Proteomes" id="UP001176940">
    <property type="component" value="Unassembled WGS sequence"/>
</dbReference>
<accession>A0ABN9MMI8</accession>
<keyword evidence="2" id="KW-0472">Membrane</keyword>
<proteinExistence type="predicted"/>
<name>A0ABN9MMI8_9NEOB</name>
<gene>
    <name evidence="3" type="ORF">RIMI_LOCUS21722036</name>
</gene>
<evidence type="ECO:0000256" key="1">
    <source>
        <dbReference type="ARBA" id="ARBA00004141"/>
    </source>
</evidence>
<keyword evidence="4" id="KW-1185">Reference proteome</keyword>
<evidence type="ECO:0000256" key="2">
    <source>
        <dbReference type="SAM" id="Phobius"/>
    </source>
</evidence>
<protein>
    <submittedName>
        <fullName evidence="3">Uncharacterized protein</fullName>
    </submittedName>
</protein>
<evidence type="ECO:0000313" key="4">
    <source>
        <dbReference type="Proteomes" id="UP001176940"/>
    </source>
</evidence>
<keyword evidence="2" id="KW-1133">Transmembrane helix</keyword>
<dbReference type="InterPro" id="IPR036259">
    <property type="entry name" value="MFS_trans_sf"/>
</dbReference>
<organism evidence="3 4">
    <name type="scientific">Ranitomeya imitator</name>
    <name type="common">mimic poison frog</name>
    <dbReference type="NCBI Taxonomy" id="111125"/>
    <lineage>
        <taxon>Eukaryota</taxon>
        <taxon>Metazoa</taxon>
        <taxon>Chordata</taxon>
        <taxon>Craniata</taxon>
        <taxon>Vertebrata</taxon>
        <taxon>Euteleostomi</taxon>
        <taxon>Amphibia</taxon>
        <taxon>Batrachia</taxon>
        <taxon>Anura</taxon>
        <taxon>Neobatrachia</taxon>
        <taxon>Hyloidea</taxon>
        <taxon>Dendrobatidae</taxon>
        <taxon>Dendrobatinae</taxon>
        <taxon>Ranitomeya</taxon>
    </lineage>
</organism>
<reference evidence="3" key="1">
    <citation type="submission" date="2023-07" db="EMBL/GenBank/DDBJ databases">
        <authorList>
            <person name="Stuckert A."/>
        </authorList>
    </citation>
    <scope>NUCLEOTIDE SEQUENCE</scope>
</reference>
<dbReference type="PANTHER" id="PTHR20765:SF1">
    <property type="entry name" value="EQUILIBRATIVE NUCLEOBASE TRANSPORTER 1"/>
    <property type="match status" value="1"/>
</dbReference>